<evidence type="ECO:0000256" key="1">
    <source>
        <dbReference type="ARBA" id="ARBA00007957"/>
    </source>
</evidence>
<dbReference type="Gene3D" id="3.30.1490.190">
    <property type="match status" value="1"/>
</dbReference>
<keyword evidence="3" id="KW-0862">Zinc</keyword>
<keyword evidence="5" id="KW-0238">DNA-binding</keyword>
<reference evidence="7 8" key="1">
    <citation type="submission" date="2020-07" db="EMBL/GenBank/DDBJ databases">
        <title>Bradyrhizobium diversity isolated from nodules of indigenous legumes of Western Australia.</title>
        <authorList>
            <person name="Klepa M.S."/>
        </authorList>
    </citation>
    <scope>NUCLEOTIDE SEQUENCE [LARGE SCALE GENOMIC DNA]</scope>
    <source>
        <strain evidence="7 8">CNPSo 4019</strain>
    </source>
</reference>
<dbReference type="PANTHER" id="PTHR33202">
    <property type="entry name" value="ZINC UPTAKE REGULATION PROTEIN"/>
    <property type="match status" value="1"/>
</dbReference>
<accession>A0ABS0P5T6</accession>
<organism evidence="7 8">
    <name type="scientific">Bradyrhizobium diversitatis</name>
    <dbReference type="NCBI Taxonomy" id="2755406"/>
    <lineage>
        <taxon>Bacteria</taxon>
        <taxon>Pseudomonadati</taxon>
        <taxon>Pseudomonadota</taxon>
        <taxon>Alphaproteobacteria</taxon>
        <taxon>Hyphomicrobiales</taxon>
        <taxon>Nitrobacteraceae</taxon>
        <taxon>Bradyrhizobium</taxon>
    </lineage>
</organism>
<name>A0ABS0P5T6_9BRAD</name>
<dbReference type="Proteomes" id="UP001194539">
    <property type="component" value="Unassembled WGS sequence"/>
</dbReference>
<dbReference type="Pfam" id="PF01475">
    <property type="entry name" value="FUR"/>
    <property type="match status" value="1"/>
</dbReference>
<evidence type="ECO:0000256" key="3">
    <source>
        <dbReference type="ARBA" id="ARBA00022833"/>
    </source>
</evidence>
<keyword evidence="2" id="KW-0678">Repressor</keyword>
<dbReference type="SUPFAM" id="SSF46785">
    <property type="entry name" value="Winged helix' DNA-binding domain"/>
    <property type="match status" value="1"/>
</dbReference>
<dbReference type="RefSeq" id="WP_197967235.1">
    <property type="nucleotide sequence ID" value="NZ_JACEGD010000017.1"/>
</dbReference>
<protein>
    <submittedName>
        <fullName evidence="7">Transcriptional repressor</fullName>
    </submittedName>
</protein>
<evidence type="ECO:0000256" key="5">
    <source>
        <dbReference type="ARBA" id="ARBA00023125"/>
    </source>
</evidence>
<proteinExistence type="inferred from homology"/>
<evidence type="ECO:0000313" key="8">
    <source>
        <dbReference type="Proteomes" id="UP001194539"/>
    </source>
</evidence>
<dbReference type="InterPro" id="IPR036388">
    <property type="entry name" value="WH-like_DNA-bd_sf"/>
</dbReference>
<dbReference type="InterPro" id="IPR002481">
    <property type="entry name" value="FUR"/>
</dbReference>
<evidence type="ECO:0000256" key="4">
    <source>
        <dbReference type="ARBA" id="ARBA00023015"/>
    </source>
</evidence>
<keyword evidence="8" id="KW-1185">Reference proteome</keyword>
<comment type="caution">
    <text evidence="7">The sequence shown here is derived from an EMBL/GenBank/DDBJ whole genome shotgun (WGS) entry which is preliminary data.</text>
</comment>
<evidence type="ECO:0000313" key="7">
    <source>
        <dbReference type="EMBL" id="MBH5388554.1"/>
    </source>
</evidence>
<keyword evidence="6" id="KW-0804">Transcription</keyword>
<gene>
    <name evidence="7" type="ORF">H1B27_20025</name>
</gene>
<evidence type="ECO:0000256" key="6">
    <source>
        <dbReference type="ARBA" id="ARBA00023163"/>
    </source>
</evidence>
<dbReference type="Gene3D" id="1.10.10.10">
    <property type="entry name" value="Winged helix-like DNA-binding domain superfamily/Winged helix DNA-binding domain"/>
    <property type="match status" value="1"/>
</dbReference>
<evidence type="ECO:0000256" key="2">
    <source>
        <dbReference type="ARBA" id="ARBA00022491"/>
    </source>
</evidence>
<keyword evidence="4" id="KW-0805">Transcription regulation</keyword>
<comment type="similarity">
    <text evidence="1">Belongs to the Fur family.</text>
</comment>
<dbReference type="EMBL" id="JACEGD010000017">
    <property type="protein sequence ID" value="MBH5388554.1"/>
    <property type="molecule type" value="Genomic_DNA"/>
</dbReference>
<dbReference type="InterPro" id="IPR036390">
    <property type="entry name" value="WH_DNA-bd_sf"/>
</dbReference>
<sequence>MAHDPDQSSSGVHPDAHRHAIDADAVQSRARAYATSKGLPFTAMRQRVLALLAASGKPMAAYEIAEKLSDARRVQAVQVYRALEFLQEAGCVHRLASQSSYFACDHLHGNGETVVFMVCSQCGAVQEAASDLVARGLRGVAKTTGFKPLHPIIELEGECADCTSEPVRY</sequence>
<dbReference type="InterPro" id="IPR043135">
    <property type="entry name" value="Fur_C"/>
</dbReference>
<dbReference type="PANTHER" id="PTHR33202:SF6">
    <property type="entry name" value="ZINC UPTAKE REGULATION PROTEIN"/>
    <property type="match status" value="1"/>
</dbReference>